<reference evidence="5 6" key="1">
    <citation type="submission" date="2017-10" db="EMBL/GenBank/DDBJ databases">
        <authorList>
            <person name="Banno H."/>
            <person name="Chua N.-H."/>
        </authorList>
    </citation>
    <scope>NUCLEOTIDE SEQUENCE [LARGE SCALE GENOMIC DNA]</scope>
    <source>
        <strain evidence="5">Vibrio tapetis CECT4600</strain>
    </source>
</reference>
<evidence type="ECO:0000256" key="1">
    <source>
        <dbReference type="ARBA" id="ARBA00006739"/>
    </source>
</evidence>
<dbReference type="EMBL" id="LT960612">
    <property type="protein sequence ID" value="SON53113.1"/>
    <property type="molecule type" value="Genomic_DNA"/>
</dbReference>
<dbReference type="Proteomes" id="UP000235828">
    <property type="component" value="Chromosome B"/>
</dbReference>
<evidence type="ECO:0000256" key="3">
    <source>
        <dbReference type="ARBA" id="ARBA00022679"/>
    </source>
</evidence>
<dbReference type="PANTHER" id="PTHR43630">
    <property type="entry name" value="POLY-BETA-1,6-N-ACETYL-D-GLUCOSAMINE SYNTHASE"/>
    <property type="match status" value="1"/>
</dbReference>
<evidence type="ECO:0000313" key="5">
    <source>
        <dbReference type="EMBL" id="SON53113.1"/>
    </source>
</evidence>
<proteinExistence type="inferred from homology"/>
<gene>
    <name evidence="5" type="ORF">VTAP4600_B1502</name>
</gene>
<dbReference type="PANTHER" id="PTHR43630:SF1">
    <property type="entry name" value="POLY-BETA-1,6-N-ACETYL-D-GLUCOSAMINE SYNTHASE"/>
    <property type="match status" value="1"/>
</dbReference>
<name>A0A2N8ZMG3_9VIBR</name>
<keyword evidence="4" id="KW-0812">Transmembrane</keyword>
<dbReference type="Pfam" id="PF13641">
    <property type="entry name" value="Glyco_tranf_2_3"/>
    <property type="match status" value="1"/>
</dbReference>
<accession>A0A2N8ZMG3</accession>
<evidence type="ECO:0000256" key="2">
    <source>
        <dbReference type="ARBA" id="ARBA00022676"/>
    </source>
</evidence>
<dbReference type="SUPFAM" id="SSF53448">
    <property type="entry name" value="Nucleotide-diphospho-sugar transferases"/>
    <property type="match status" value="1"/>
</dbReference>
<dbReference type="CDD" id="cd06439">
    <property type="entry name" value="CESA_like_1"/>
    <property type="match status" value="1"/>
</dbReference>
<dbReference type="GO" id="GO:0016757">
    <property type="term" value="F:glycosyltransferase activity"/>
    <property type="evidence" value="ECO:0007669"/>
    <property type="project" value="UniProtKB-KW"/>
</dbReference>
<protein>
    <submittedName>
        <fullName evidence="5">Putative intercellular adhesion protein A</fullName>
    </submittedName>
</protein>
<keyword evidence="2" id="KW-0328">Glycosyltransferase</keyword>
<dbReference type="InterPro" id="IPR029044">
    <property type="entry name" value="Nucleotide-diphossugar_trans"/>
</dbReference>
<keyword evidence="6" id="KW-1185">Reference proteome</keyword>
<feature type="transmembrane region" description="Helical" evidence="4">
    <location>
        <begin position="314"/>
        <end position="343"/>
    </location>
</feature>
<comment type="similarity">
    <text evidence="1">Belongs to the glycosyltransferase 2 family.</text>
</comment>
<keyword evidence="3" id="KW-0808">Transferase</keyword>
<dbReference type="RefSeq" id="WP_102525189.1">
    <property type="nucleotide sequence ID" value="NZ_LT960612.1"/>
</dbReference>
<sequence length="395" mass="44718">MMDWTLIIICLTCAFLVVYHHIGYPLLLKWYSKKHPLNHAQQKWYGYRKNRQDQTRPSITILVPAFNEEQWIGEKIRNIASLDYPRDRLKVIIACDGCTDNTVEEAQMTLQEAICADTHIEVKAYSENLGKVAVINRAMEDVDTDITALSDVSALIAMDALIVADTHFKNDHIGVVNATYQLRTSSNEGERKYWEYQNQVKTNETTLGSSLGSHGALFFFRTDLFTPLAANTINDDFVLPMKIVEQGYQAIYDSNMVSVELEPTDLNNDFRRRLRISAGNMQQAITLSSLFNPKFGGTAFTFFSGKGLRLISPYLMLACLISSALLSSHIIFMSMLIIQITAYSIGLLGHLLPNIFSHKICRWLSYLLIGHFANLVGGLRYLIGLESSPWTRVNR</sequence>
<keyword evidence="4" id="KW-0472">Membrane</keyword>
<feature type="transmembrane region" description="Helical" evidence="4">
    <location>
        <begin position="6"/>
        <end position="27"/>
    </location>
</feature>
<dbReference type="Gene3D" id="3.90.550.10">
    <property type="entry name" value="Spore Coat Polysaccharide Biosynthesis Protein SpsA, Chain A"/>
    <property type="match status" value="1"/>
</dbReference>
<organism evidence="5 6">
    <name type="scientific">Vibrio tapetis subsp. tapetis</name>
    <dbReference type="NCBI Taxonomy" id="1671868"/>
    <lineage>
        <taxon>Bacteria</taxon>
        <taxon>Pseudomonadati</taxon>
        <taxon>Pseudomonadota</taxon>
        <taxon>Gammaproteobacteria</taxon>
        <taxon>Vibrionales</taxon>
        <taxon>Vibrionaceae</taxon>
        <taxon>Vibrio</taxon>
    </lineage>
</organism>
<evidence type="ECO:0000313" key="6">
    <source>
        <dbReference type="Proteomes" id="UP000235828"/>
    </source>
</evidence>
<dbReference type="KEGG" id="vta:B1502"/>
<evidence type="ECO:0000256" key="4">
    <source>
        <dbReference type="SAM" id="Phobius"/>
    </source>
</evidence>
<feature type="transmembrane region" description="Helical" evidence="4">
    <location>
        <begin position="363"/>
        <end position="383"/>
    </location>
</feature>
<dbReference type="AlphaFoldDB" id="A0A2N8ZMG3"/>
<keyword evidence="4" id="KW-1133">Transmembrane helix</keyword>
<dbReference type="OrthoDB" id="9766971at2"/>